<reference evidence="7 8" key="1">
    <citation type="submission" date="2019-01" db="EMBL/GenBank/DDBJ databases">
        <title>Genome sequencing of the rare red list fungi Fomitopsis rosea.</title>
        <authorList>
            <person name="Buettner E."/>
            <person name="Kellner H."/>
        </authorList>
    </citation>
    <scope>NUCLEOTIDE SEQUENCE [LARGE SCALE GENOMIC DNA]</scope>
    <source>
        <strain evidence="7 8">DSM 105464</strain>
    </source>
</reference>
<protein>
    <recommendedName>
        <fullName evidence="9">Zn-dependent exopeptidase</fullName>
    </recommendedName>
</protein>
<dbReference type="Pfam" id="PF04389">
    <property type="entry name" value="Peptidase_M28"/>
    <property type="match status" value="1"/>
</dbReference>
<name>A0A4Y9Y606_9APHY</name>
<gene>
    <name evidence="7" type="ORF">EVJ58_g7744</name>
</gene>
<dbReference type="Gene3D" id="3.40.630.10">
    <property type="entry name" value="Zn peptidases"/>
    <property type="match status" value="1"/>
</dbReference>
<feature type="domain" description="Transferrin receptor-like dimerisation" evidence="5">
    <location>
        <begin position="896"/>
        <end position="982"/>
    </location>
</feature>
<keyword evidence="2" id="KW-0175">Coiled coil</keyword>
<dbReference type="InterPro" id="IPR036757">
    <property type="entry name" value="TFR-like_dimer_dom_sf"/>
</dbReference>
<evidence type="ECO:0000313" key="7">
    <source>
        <dbReference type="EMBL" id="TFY56259.1"/>
    </source>
</evidence>
<dbReference type="CDD" id="cd08022">
    <property type="entry name" value="M28_PSMA_like"/>
    <property type="match status" value="1"/>
</dbReference>
<evidence type="ECO:0000313" key="8">
    <source>
        <dbReference type="Proteomes" id="UP000298390"/>
    </source>
</evidence>
<dbReference type="InterPro" id="IPR007484">
    <property type="entry name" value="Peptidase_M28"/>
</dbReference>
<dbReference type="PANTHER" id="PTHR10404">
    <property type="entry name" value="N-ACETYLATED-ALPHA-LINKED ACIDIC DIPEPTIDASE"/>
    <property type="match status" value="1"/>
</dbReference>
<dbReference type="SUPFAM" id="SSF52025">
    <property type="entry name" value="PA domain"/>
    <property type="match status" value="1"/>
</dbReference>
<feature type="domain" description="PA" evidence="4">
    <location>
        <begin position="298"/>
        <end position="377"/>
    </location>
</feature>
<feature type="domain" description="Peptidase M28" evidence="6">
    <location>
        <begin position="461"/>
        <end position="606"/>
    </location>
</feature>
<dbReference type="SUPFAM" id="SSF47672">
    <property type="entry name" value="Transferrin receptor-like dimerisation domain"/>
    <property type="match status" value="2"/>
</dbReference>
<dbReference type="Pfam" id="PF02225">
    <property type="entry name" value="PA"/>
    <property type="match status" value="1"/>
</dbReference>
<feature type="coiled-coil region" evidence="2">
    <location>
        <begin position="751"/>
        <end position="785"/>
    </location>
</feature>
<dbReference type="STRING" id="34475.A0A4Y9Y606"/>
<evidence type="ECO:0000259" key="4">
    <source>
        <dbReference type="Pfam" id="PF02225"/>
    </source>
</evidence>
<feature type="compositionally biased region" description="Basic and acidic residues" evidence="3">
    <location>
        <begin position="859"/>
        <end position="874"/>
    </location>
</feature>
<dbReference type="FunFam" id="3.40.630.10:FF:000101">
    <property type="entry name" value="N-acetylated alpha-linked acidic dipeptidase like 1"/>
    <property type="match status" value="1"/>
</dbReference>
<evidence type="ECO:0008006" key="9">
    <source>
        <dbReference type="Google" id="ProtNLM"/>
    </source>
</evidence>
<organism evidence="7 8">
    <name type="scientific">Rhodofomes roseus</name>
    <dbReference type="NCBI Taxonomy" id="34475"/>
    <lineage>
        <taxon>Eukaryota</taxon>
        <taxon>Fungi</taxon>
        <taxon>Dikarya</taxon>
        <taxon>Basidiomycota</taxon>
        <taxon>Agaricomycotina</taxon>
        <taxon>Agaricomycetes</taxon>
        <taxon>Polyporales</taxon>
        <taxon>Rhodofomes</taxon>
    </lineage>
</organism>
<dbReference type="Gene3D" id="1.20.930.40">
    <property type="entry name" value="Transferrin receptor-like, dimerisation domain"/>
    <property type="match status" value="2"/>
</dbReference>
<dbReference type="EMBL" id="SEKV01000519">
    <property type="protein sequence ID" value="TFY56259.1"/>
    <property type="molecule type" value="Genomic_DNA"/>
</dbReference>
<dbReference type="SUPFAM" id="SSF53187">
    <property type="entry name" value="Zn-dependent exopeptidases"/>
    <property type="match status" value="1"/>
</dbReference>
<dbReference type="InterPro" id="IPR039373">
    <property type="entry name" value="Peptidase_M28B"/>
</dbReference>
<sequence length="985" mass="109106">MSFAAPRHEEEYEVIKPRELRITVPLGAAAAAVPRNDFHRHLVLRPSLVPPMILLVRRATMTDEKPLFAADKQPPRDAIPPPAVAAQPPVRDRKALRRKLFVTSVALWALVYFICNRQFIRELDAQQGYWLTQALNTGRPQHRLNERKVPFGKLAEQEFLSVPNPASALAASRQYATTPHLAGSEGDYKTATDFLALLQRELGIPIPGAEPVFSAGSFESRNATLGITALDAPTAWIDVYYPVMNTPLDRSLQILSQDGDAVWTAELEEVADETDPEAGKYADAVPTFHGLSRGGEAEGKLVYAHYGRKQDYDELDAKGVDLNGAIVLTRYGGIFRGLKVKGAQERGAAACLIYSDPRDDGTVTVENGYEAYPDGPARNPTSVQRGSTQFLSIYPGDPTTPGYPAYENSTRTEGTNIPEIPSLPISWANAQVLLEEIEEGGENRTIKLVNHVDDRVIPIWNTMGVIPGHIRDEVVVVGNHRDAWVMGATDPSSGTASAHEVIRGLGALLKLGWKPLRTIFIASWDAEEASAYGLIGSTEWGEDFADWIDEHVVAYLNLDSSVSGSRFSVSGSPSLAHFLRSAAETVAHPTKPGLTLWDARNDQGPLFGRTGDHFDVEAKANYEDELAQMAADELGVGVLGSGSDYTVFLQRIGVASTNNGFGSTRSDPVYHYHSVFDSERWQELYADPGFLRHVAVAKFLGLQTLRLADAVVLPINTTHYAAQLDKYLDGVEQLAETSSLDVDFSSLRASIDALHDASAALDKEKAEAERELIQLARRIALHRAIKRRAREAWCTIRKVFHKPCQEDLFERPMHHPGHRVNKHKHEQDVVEPMLQRMTTKREGDVQKTKPRLGLAPARLSEERERRKREMERAGPEGTRSCHAHKAMDSVDGRLREKFIQAAKRVRAVNKKLAGFERGFIHPDGIKDREWYRHLGVAPGKWLGYGATTLPALTEAITFENNTTLVKYEADRLEALFDQLAAEIQP</sequence>
<comment type="similarity">
    <text evidence="1">Belongs to the peptidase M28 family. M28B subfamily.</text>
</comment>
<dbReference type="AlphaFoldDB" id="A0A4Y9Y606"/>
<dbReference type="Proteomes" id="UP000298390">
    <property type="component" value="Unassembled WGS sequence"/>
</dbReference>
<feature type="region of interest" description="Disordered" evidence="3">
    <location>
        <begin position="839"/>
        <end position="883"/>
    </location>
</feature>
<dbReference type="PANTHER" id="PTHR10404:SF46">
    <property type="entry name" value="VACUOLAR PROTEIN SORTING-ASSOCIATED PROTEIN 70"/>
    <property type="match status" value="1"/>
</dbReference>
<dbReference type="InterPro" id="IPR007365">
    <property type="entry name" value="TFR-like_dimer_dom"/>
</dbReference>
<evidence type="ECO:0000259" key="6">
    <source>
        <dbReference type="Pfam" id="PF04389"/>
    </source>
</evidence>
<dbReference type="Pfam" id="PF04253">
    <property type="entry name" value="TFR_dimer"/>
    <property type="match status" value="1"/>
</dbReference>
<dbReference type="Gene3D" id="3.50.30.30">
    <property type="match status" value="1"/>
</dbReference>
<accession>A0A4Y9Y606</accession>
<proteinExistence type="inferred from homology"/>
<dbReference type="InterPro" id="IPR046450">
    <property type="entry name" value="PA_dom_sf"/>
</dbReference>
<comment type="caution">
    <text evidence="7">The sequence shown here is derived from an EMBL/GenBank/DDBJ whole genome shotgun (WGS) entry which is preliminary data.</text>
</comment>
<evidence type="ECO:0000256" key="1">
    <source>
        <dbReference type="ARBA" id="ARBA00005634"/>
    </source>
</evidence>
<evidence type="ECO:0000259" key="5">
    <source>
        <dbReference type="Pfam" id="PF04253"/>
    </source>
</evidence>
<evidence type="ECO:0000256" key="3">
    <source>
        <dbReference type="SAM" id="MobiDB-lite"/>
    </source>
</evidence>
<evidence type="ECO:0000256" key="2">
    <source>
        <dbReference type="SAM" id="Coils"/>
    </source>
</evidence>
<dbReference type="CDD" id="cd02121">
    <property type="entry name" value="PA_GCPII_like"/>
    <property type="match status" value="1"/>
</dbReference>
<dbReference type="InterPro" id="IPR003137">
    <property type="entry name" value="PA_domain"/>
</dbReference>
<dbReference type="GO" id="GO:0004180">
    <property type="term" value="F:carboxypeptidase activity"/>
    <property type="evidence" value="ECO:0007669"/>
    <property type="project" value="TreeGrafter"/>
</dbReference>